<dbReference type="Gene3D" id="3.40.50.300">
    <property type="entry name" value="P-loop containing nucleotide triphosphate hydrolases"/>
    <property type="match status" value="1"/>
</dbReference>
<dbReference type="Proteomes" id="UP000655830">
    <property type="component" value="Unassembled WGS sequence"/>
</dbReference>
<protein>
    <submittedName>
        <fullName evidence="2">ParA family protein</fullName>
    </submittedName>
</protein>
<evidence type="ECO:0000259" key="1">
    <source>
        <dbReference type="Pfam" id="PF13614"/>
    </source>
</evidence>
<comment type="caution">
    <text evidence="2">The sequence shown here is derived from an EMBL/GenBank/DDBJ whole genome shotgun (WGS) entry which is preliminary data.</text>
</comment>
<gene>
    <name evidence="2" type="ORF">H8718_16370</name>
</gene>
<name>A0A926IFP3_9FIRM</name>
<dbReference type="RefSeq" id="WP_249333839.1">
    <property type="nucleotide sequence ID" value="NZ_JACRSY010000036.1"/>
</dbReference>
<evidence type="ECO:0000313" key="2">
    <source>
        <dbReference type="EMBL" id="MBC8581093.1"/>
    </source>
</evidence>
<accession>A0A926IFP3</accession>
<dbReference type="Pfam" id="PF13614">
    <property type="entry name" value="AAA_31"/>
    <property type="match status" value="1"/>
</dbReference>
<dbReference type="CDD" id="cd02042">
    <property type="entry name" value="ParAB_family"/>
    <property type="match status" value="1"/>
</dbReference>
<sequence>MKIISIINLKGGVAKTISSVNMAHILATVHNKRVLIIDNDKQGNASKMFGMHSYEHKGTEALMIEKDLNMEEVIRKTDYENLDIVCANMNLLKANLEVVLDQSRVQQTRFRKALNQVKDKYDYCIIDNAPDINISTINALVASEDVLIPVKIDDFAFDGLKEIKEQIEATKEDLNQNLNLKGCFITQFMKNEVNLQGKEYLNLQDEYPVFKTHIRRTEKIDESTFAKMPIVEYSRRCGAARDYLELVSEYLEK</sequence>
<dbReference type="PANTHER" id="PTHR13696:SF52">
    <property type="entry name" value="PARA FAMILY PROTEIN CT_582"/>
    <property type="match status" value="1"/>
</dbReference>
<dbReference type="EMBL" id="JACRSY010000036">
    <property type="protein sequence ID" value="MBC8581093.1"/>
    <property type="molecule type" value="Genomic_DNA"/>
</dbReference>
<dbReference type="SUPFAM" id="SSF52540">
    <property type="entry name" value="P-loop containing nucleoside triphosphate hydrolases"/>
    <property type="match status" value="1"/>
</dbReference>
<feature type="domain" description="AAA" evidence="1">
    <location>
        <begin position="1"/>
        <end position="179"/>
    </location>
</feature>
<dbReference type="InterPro" id="IPR025669">
    <property type="entry name" value="AAA_dom"/>
</dbReference>
<organism evidence="2 3">
    <name type="scientific">Zhenhengia yiwuensis</name>
    <dbReference type="NCBI Taxonomy" id="2763666"/>
    <lineage>
        <taxon>Bacteria</taxon>
        <taxon>Bacillati</taxon>
        <taxon>Bacillota</taxon>
        <taxon>Clostridia</taxon>
        <taxon>Lachnospirales</taxon>
        <taxon>Lachnospiraceae</taxon>
        <taxon>Zhenhengia</taxon>
    </lineage>
</organism>
<keyword evidence="3" id="KW-1185">Reference proteome</keyword>
<proteinExistence type="predicted"/>
<reference evidence="2" key="1">
    <citation type="submission" date="2020-08" db="EMBL/GenBank/DDBJ databases">
        <title>Genome public.</title>
        <authorList>
            <person name="Liu C."/>
            <person name="Sun Q."/>
        </authorList>
    </citation>
    <scope>NUCLEOTIDE SEQUENCE</scope>
    <source>
        <strain evidence="2">NSJ-12</strain>
    </source>
</reference>
<dbReference type="InterPro" id="IPR027417">
    <property type="entry name" value="P-loop_NTPase"/>
</dbReference>
<dbReference type="AlphaFoldDB" id="A0A926IFP3"/>
<dbReference type="InterPro" id="IPR050678">
    <property type="entry name" value="DNA_Partitioning_ATPase"/>
</dbReference>
<dbReference type="PANTHER" id="PTHR13696">
    <property type="entry name" value="P-LOOP CONTAINING NUCLEOSIDE TRIPHOSPHATE HYDROLASE"/>
    <property type="match status" value="1"/>
</dbReference>
<evidence type="ECO:0000313" key="3">
    <source>
        <dbReference type="Proteomes" id="UP000655830"/>
    </source>
</evidence>